<sequence>MAVLAASGDSIMLIGREGRLEYVSANGLRNFDVSDRTEVLGLPWLRFWPPEAHGVVAEALEQARMGQGTRFSALCPTWTGREKWWDVSVAPLMPAMMQAGAEPRHILAVARDVTQLETERASRDREAELQDLRLREADHRIKNSLSMVVGLLRMQARQSDPQVAARLQDAAARVMTIAKVHDRLYRSGGGRTMALDEFLGPLCRDVLASAGGRLRLSARVAPLTVGADTGLSIGLLVAELAANAARHGFAAGAAGDLTVLFDMAGGDCELRIADNGRGLPEGFDPAGQSGLGMRLVLGMVGRLGGSLVCENQPEGGAAFVIRFPRPLG</sequence>
<dbReference type="InterPro" id="IPR005467">
    <property type="entry name" value="His_kinase_dom"/>
</dbReference>
<evidence type="ECO:0000256" key="2">
    <source>
        <dbReference type="ARBA" id="ARBA00012438"/>
    </source>
</evidence>
<evidence type="ECO:0000256" key="5">
    <source>
        <dbReference type="ARBA" id="ARBA00022741"/>
    </source>
</evidence>
<evidence type="ECO:0000313" key="9">
    <source>
        <dbReference type="EMBL" id="MFD1913910.1"/>
    </source>
</evidence>
<dbReference type="SUPFAM" id="SSF55785">
    <property type="entry name" value="PYP-like sensor domain (PAS domain)"/>
    <property type="match status" value="1"/>
</dbReference>
<proteinExistence type="predicted"/>
<dbReference type="Gene3D" id="3.30.565.10">
    <property type="entry name" value="Histidine kinase-like ATPase, C-terminal domain"/>
    <property type="match status" value="1"/>
</dbReference>
<dbReference type="InterPro" id="IPR003594">
    <property type="entry name" value="HATPase_dom"/>
</dbReference>
<comment type="catalytic activity">
    <reaction evidence="1">
        <text>ATP + protein L-histidine = ADP + protein N-phospho-L-histidine.</text>
        <dbReference type="EC" id="2.7.13.3"/>
    </reaction>
</comment>
<dbReference type="GO" id="GO:0004673">
    <property type="term" value="F:protein histidine kinase activity"/>
    <property type="evidence" value="ECO:0007669"/>
    <property type="project" value="UniProtKB-EC"/>
</dbReference>
<evidence type="ECO:0000259" key="8">
    <source>
        <dbReference type="PROSITE" id="PS50109"/>
    </source>
</evidence>
<dbReference type="InterPro" id="IPR004358">
    <property type="entry name" value="Sig_transdc_His_kin-like_C"/>
</dbReference>
<dbReference type="Pfam" id="PF08448">
    <property type="entry name" value="PAS_4"/>
    <property type="match status" value="1"/>
</dbReference>
<dbReference type="SUPFAM" id="SSF55874">
    <property type="entry name" value="ATPase domain of HSP90 chaperone/DNA topoisomerase II/histidine kinase"/>
    <property type="match status" value="1"/>
</dbReference>
<dbReference type="RefSeq" id="WP_390264580.1">
    <property type="nucleotide sequence ID" value="NZ_JBHUGH010000013.1"/>
</dbReference>
<name>A0ABW4SA75_9RHOB</name>
<dbReference type="Pfam" id="PF02518">
    <property type="entry name" value="HATPase_c"/>
    <property type="match status" value="1"/>
</dbReference>
<dbReference type="Gene3D" id="3.30.450.20">
    <property type="entry name" value="PAS domain"/>
    <property type="match status" value="1"/>
</dbReference>
<keyword evidence="7" id="KW-0067">ATP-binding</keyword>
<dbReference type="InterPro" id="IPR013656">
    <property type="entry name" value="PAS_4"/>
</dbReference>
<dbReference type="InterPro" id="IPR000014">
    <property type="entry name" value="PAS"/>
</dbReference>
<comment type="caution">
    <text evidence="9">The sequence shown here is derived from an EMBL/GenBank/DDBJ whole genome shotgun (WGS) entry which is preliminary data.</text>
</comment>
<evidence type="ECO:0000256" key="7">
    <source>
        <dbReference type="ARBA" id="ARBA00022840"/>
    </source>
</evidence>
<reference evidence="10" key="1">
    <citation type="journal article" date="2019" name="Int. J. Syst. Evol. Microbiol.">
        <title>The Global Catalogue of Microorganisms (GCM) 10K type strain sequencing project: providing services to taxonomists for standard genome sequencing and annotation.</title>
        <authorList>
            <consortium name="The Broad Institute Genomics Platform"/>
            <consortium name="The Broad Institute Genome Sequencing Center for Infectious Disease"/>
            <person name="Wu L."/>
            <person name="Ma J."/>
        </authorList>
    </citation>
    <scope>NUCLEOTIDE SEQUENCE [LARGE SCALE GENOMIC DNA]</scope>
    <source>
        <strain evidence="10">CGMCC 4.7242</strain>
    </source>
</reference>
<dbReference type="SMART" id="SM00911">
    <property type="entry name" value="HWE_HK"/>
    <property type="match status" value="1"/>
</dbReference>
<keyword evidence="4 9" id="KW-0808">Transferase</keyword>
<dbReference type="InterPro" id="IPR036890">
    <property type="entry name" value="HATPase_C_sf"/>
</dbReference>
<dbReference type="EMBL" id="JBHUGH010000013">
    <property type="protein sequence ID" value="MFD1913910.1"/>
    <property type="molecule type" value="Genomic_DNA"/>
</dbReference>
<keyword evidence="6 9" id="KW-0418">Kinase</keyword>
<evidence type="ECO:0000256" key="4">
    <source>
        <dbReference type="ARBA" id="ARBA00022679"/>
    </source>
</evidence>
<feature type="domain" description="Histidine kinase" evidence="8">
    <location>
        <begin position="136"/>
        <end position="327"/>
    </location>
</feature>
<keyword evidence="10" id="KW-1185">Reference proteome</keyword>
<dbReference type="InterPro" id="IPR011102">
    <property type="entry name" value="Sig_transdc_His_kinase_HWE"/>
</dbReference>
<keyword evidence="5" id="KW-0547">Nucleotide-binding</keyword>
<dbReference type="PANTHER" id="PTHR41523:SF8">
    <property type="entry name" value="ETHYLENE RESPONSE SENSOR PROTEIN"/>
    <property type="match status" value="1"/>
</dbReference>
<dbReference type="InterPro" id="IPR035965">
    <property type="entry name" value="PAS-like_dom_sf"/>
</dbReference>
<protein>
    <recommendedName>
        <fullName evidence="2">histidine kinase</fullName>
        <ecNumber evidence="2">2.7.13.3</ecNumber>
    </recommendedName>
</protein>
<dbReference type="PRINTS" id="PR00344">
    <property type="entry name" value="BCTRLSENSOR"/>
</dbReference>
<dbReference type="EC" id="2.7.13.3" evidence="2"/>
<organism evidence="9 10">
    <name type="scientific">Halodurantibacterium flavum</name>
    <dbReference type="NCBI Taxonomy" id="1382802"/>
    <lineage>
        <taxon>Bacteria</taxon>
        <taxon>Pseudomonadati</taxon>
        <taxon>Pseudomonadota</taxon>
        <taxon>Alphaproteobacteria</taxon>
        <taxon>Rhodobacterales</taxon>
        <taxon>Paracoccaceae</taxon>
        <taxon>Halodurantibacterium</taxon>
    </lineage>
</organism>
<dbReference type="InterPro" id="IPR011495">
    <property type="entry name" value="Sig_transdc_His_kin_sub2_dim/P"/>
</dbReference>
<dbReference type="SMART" id="SM00387">
    <property type="entry name" value="HATPase_c"/>
    <property type="match status" value="1"/>
</dbReference>
<accession>A0ABW4SA75</accession>
<gene>
    <name evidence="9" type="ORF">ACFSGJ_16975</name>
</gene>
<evidence type="ECO:0000256" key="1">
    <source>
        <dbReference type="ARBA" id="ARBA00000085"/>
    </source>
</evidence>
<evidence type="ECO:0000256" key="3">
    <source>
        <dbReference type="ARBA" id="ARBA00022553"/>
    </source>
</evidence>
<dbReference type="Pfam" id="PF07568">
    <property type="entry name" value="HisKA_2"/>
    <property type="match status" value="1"/>
</dbReference>
<dbReference type="NCBIfam" id="TIGR00229">
    <property type="entry name" value="sensory_box"/>
    <property type="match status" value="1"/>
</dbReference>
<evidence type="ECO:0000256" key="6">
    <source>
        <dbReference type="ARBA" id="ARBA00022777"/>
    </source>
</evidence>
<keyword evidence="3" id="KW-0597">Phosphoprotein</keyword>
<evidence type="ECO:0000313" key="10">
    <source>
        <dbReference type="Proteomes" id="UP001597353"/>
    </source>
</evidence>
<dbReference type="PROSITE" id="PS50109">
    <property type="entry name" value="HIS_KIN"/>
    <property type="match status" value="1"/>
</dbReference>
<dbReference type="Proteomes" id="UP001597353">
    <property type="component" value="Unassembled WGS sequence"/>
</dbReference>
<dbReference type="CDD" id="cd00130">
    <property type="entry name" value="PAS"/>
    <property type="match status" value="1"/>
</dbReference>
<dbReference type="PANTHER" id="PTHR41523">
    <property type="entry name" value="TWO-COMPONENT SYSTEM SENSOR PROTEIN"/>
    <property type="match status" value="1"/>
</dbReference>